<comment type="caution">
    <text evidence="2">The sequence shown here is derived from an EMBL/GenBank/DDBJ whole genome shotgun (WGS) entry which is preliminary data.</text>
</comment>
<dbReference type="EMBL" id="JAZDUA010000685">
    <property type="protein sequence ID" value="KAK7789945.1"/>
    <property type="molecule type" value="Genomic_DNA"/>
</dbReference>
<name>A0AAN9V3V7_9ORTH</name>
<reference evidence="2 3" key="1">
    <citation type="submission" date="2024-03" db="EMBL/GenBank/DDBJ databases">
        <title>The genome assembly and annotation of the cricket Gryllus longicercus Weissman &amp; Gray.</title>
        <authorList>
            <person name="Szrajer S."/>
            <person name="Gray D."/>
            <person name="Ylla G."/>
        </authorList>
    </citation>
    <scope>NUCLEOTIDE SEQUENCE [LARGE SCALE GENOMIC DNA]</scope>
    <source>
        <strain evidence="2">DAG 2021-001</strain>
        <tissue evidence="2">Whole body minus gut</tissue>
    </source>
</reference>
<organism evidence="2 3">
    <name type="scientific">Gryllus longicercus</name>
    <dbReference type="NCBI Taxonomy" id="2509291"/>
    <lineage>
        <taxon>Eukaryota</taxon>
        <taxon>Metazoa</taxon>
        <taxon>Ecdysozoa</taxon>
        <taxon>Arthropoda</taxon>
        <taxon>Hexapoda</taxon>
        <taxon>Insecta</taxon>
        <taxon>Pterygota</taxon>
        <taxon>Neoptera</taxon>
        <taxon>Polyneoptera</taxon>
        <taxon>Orthoptera</taxon>
        <taxon>Ensifera</taxon>
        <taxon>Gryllidea</taxon>
        <taxon>Grylloidea</taxon>
        <taxon>Gryllidae</taxon>
        <taxon>Gryllinae</taxon>
        <taxon>Gryllus</taxon>
    </lineage>
</organism>
<dbReference type="AlphaFoldDB" id="A0AAN9V3V7"/>
<proteinExistence type="predicted"/>
<dbReference type="Proteomes" id="UP001378592">
    <property type="component" value="Unassembled WGS sequence"/>
</dbReference>
<gene>
    <name evidence="2" type="ORF">R5R35_004003</name>
</gene>
<evidence type="ECO:0000313" key="2">
    <source>
        <dbReference type="EMBL" id="KAK7789945.1"/>
    </source>
</evidence>
<accession>A0AAN9V3V7</accession>
<feature type="compositionally biased region" description="Polar residues" evidence="1">
    <location>
        <begin position="56"/>
        <end position="67"/>
    </location>
</feature>
<sequence length="192" mass="22259">MDSQRSPARQGNDNERPTSAPSGDRRDRKRQRRRPSSADTRPRPQDPSGPPMPVVQQMNSQEENAAFSTRLMLRPKPVDYQHAVLVEPGDPMPPPPPPPPPPRRKILEEDEKFVWLQRRRTPLPVFNPCVHLLFNQQVVPREGLTRKEHLEILAAPREYLRGSLRDNYCVLSRPRVQKLVDMLQEEMHVSHK</sequence>
<evidence type="ECO:0000313" key="3">
    <source>
        <dbReference type="Proteomes" id="UP001378592"/>
    </source>
</evidence>
<evidence type="ECO:0000256" key="1">
    <source>
        <dbReference type="SAM" id="MobiDB-lite"/>
    </source>
</evidence>
<feature type="region of interest" description="Disordered" evidence="1">
    <location>
        <begin position="1"/>
        <end position="69"/>
    </location>
</feature>
<keyword evidence="3" id="KW-1185">Reference proteome</keyword>
<feature type="compositionally biased region" description="Polar residues" evidence="1">
    <location>
        <begin position="1"/>
        <end position="21"/>
    </location>
</feature>
<protein>
    <submittedName>
        <fullName evidence="2">Uncharacterized protein</fullName>
    </submittedName>
</protein>